<dbReference type="PROSITE" id="PS00108">
    <property type="entry name" value="PROTEIN_KINASE_ST"/>
    <property type="match status" value="1"/>
</dbReference>
<dbReference type="Proteomes" id="UP000030748">
    <property type="component" value="Unassembled WGS sequence"/>
</dbReference>
<feature type="binding site" evidence="7">
    <location>
        <position position="56"/>
    </location>
    <ligand>
        <name>ATP</name>
        <dbReference type="ChEBI" id="CHEBI:30616"/>
    </ligand>
</feature>
<comment type="similarity">
    <text evidence="1">Belongs to the protein kinase superfamily. CK1 Ser/Thr protein kinase family. Casein kinase I subfamily.</text>
</comment>
<dbReference type="CDD" id="cd14016">
    <property type="entry name" value="STKc_CK1"/>
    <property type="match status" value="1"/>
</dbReference>
<protein>
    <recommendedName>
        <fullName evidence="2">non-specific serine/threonine protein kinase</fullName>
        <ecNumber evidence="2">2.7.11.1</ecNumber>
    </recommendedName>
</protein>
<keyword evidence="5" id="KW-0418">Kinase</keyword>
<dbReference type="PANTHER" id="PTHR11909">
    <property type="entry name" value="CASEIN KINASE-RELATED"/>
    <property type="match status" value="1"/>
</dbReference>
<dbReference type="InterPro" id="IPR000719">
    <property type="entry name" value="Prot_kinase_dom"/>
</dbReference>
<keyword evidence="10" id="KW-1185">Reference proteome</keyword>
<evidence type="ECO:0000313" key="9">
    <source>
        <dbReference type="EMBL" id="EYU34156.1"/>
    </source>
</evidence>
<feature type="domain" description="Protein kinase" evidence="8">
    <location>
        <begin position="17"/>
        <end position="301"/>
    </location>
</feature>
<organism evidence="9 10">
    <name type="scientific">Erythranthe guttata</name>
    <name type="common">Yellow monkey flower</name>
    <name type="synonym">Mimulus guttatus</name>
    <dbReference type="NCBI Taxonomy" id="4155"/>
    <lineage>
        <taxon>Eukaryota</taxon>
        <taxon>Viridiplantae</taxon>
        <taxon>Streptophyta</taxon>
        <taxon>Embryophyta</taxon>
        <taxon>Tracheophyta</taxon>
        <taxon>Spermatophyta</taxon>
        <taxon>Magnoliopsida</taxon>
        <taxon>eudicotyledons</taxon>
        <taxon>Gunneridae</taxon>
        <taxon>Pentapetalae</taxon>
        <taxon>asterids</taxon>
        <taxon>lamiids</taxon>
        <taxon>Lamiales</taxon>
        <taxon>Phrymaceae</taxon>
        <taxon>Erythranthe</taxon>
    </lineage>
</organism>
<accession>A0A022R1K6</accession>
<dbReference type="eggNOG" id="KOG1164">
    <property type="taxonomic scope" value="Eukaryota"/>
</dbReference>
<dbReference type="PROSITE" id="PS50011">
    <property type="entry name" value="PROTEIN_KINASE_DOM"/>
    <property type="match status" value="1"/>
</dbReference>
<keyword evidence="6 7" id="KW-0067">ATP-binding</keyword>
<dbReference type="STRING" id="4155.A0A022R1K6"/>
<dbReference type="PROSITE" id="PS00107">
    <property type="entry name" value="PROTEIN_KINASE_ATP"/>
    <property type="match status" value="1"/>
</dbReference>
<evidence type="ECO:0000256" key="2">
    <source>
        <dbReference type="ARBA" id="ARBA00012513"/>
    </source>
</evidence>
<dbReference type="AlphaFoldDB" id="A0A022R1K6"/>
<dbReference type="GO" id="GO:0005524">
    <property type="term" value="F:ATP binding"/>
    <property type="evidence" value="ECO:0007669"/>
    <property type="project" value="UniProtKB-UniRule"/>
</dbReference>
<dbReference type="InterPro" id="IPR055900">
    <property type="entry name" value="DUF7477"/>
</dbReference>
<dbReference type="InterPro" id="IPR008271">
    <property type="entry name" value="Ser/Thr_kinase_AS"/>
</dbReference>
<dbReference type="SMART" id="SM00220">
    <property type="entry name" value="S_TKc"/>
    <property type="match status" value="1"/>
</dbReference>
<evidence type="ECO:0000256" key="4">
    <source>
        <dbReference type="ARBA" id="ARBA00022741"/>
    </source>
</evidence>
<dbReference type="Pfam" id="PF00069">
    <property type="entry name" value="Pkinase"/>
    <property type="match status" value="1"/>
</dbReference>
<evidence type="ECO:0000256" key="5">
    <source>
        <dbReference type="ARBA" id="ARBA00022777"/>
    </source>
</evidence>
<dbReference type="GO" id="GO:0007165">
    <property type="term" value="P:signal transduction"/>
    <property type="evidence" value="ECO:0000318"/>
    <property type="project" value="GO_Central"/>
</dbReference>
<proteinExistence type="inferred from homology"/>
<reference evidence="9 10" key="1">
    <citation type="journal article" date="2013" name="Proc. Natl. Acad. Sci. U.S.A.">
        <title>Fine-scale variation in meiotic recombination in Mimulus inferred from population shotgun sequencing.</title>
        <authorList>
            <person name="Hellsten U."/>
            <person name="Wright K.M."/>
            <person name="Jenkins J."/>
            <person name="Shu S."/>
            <person name="Yuan Y."/>
            <person name="Wessler S.R."/>
            <person name="Schmutz J."/>
            <person name="Willis J.H."/>
            <person name="Rokhsar D.S."/>
        </authorList>
    </citation>
    <scope>NUCLEOTIDE SEQUENCE [LARGE SCALE GENOMIC DNA]</scope>
    <source>
        <strain evidence="10">cv. DUN x IM62</strain>
    </source>
</reference>
<sequence>MAPPIPVMVKINDSPVYRVGRKLGEGGFGKVYAGRRDDATDENIKTGPDAAEFALKFERRSSTTVRNGVSDEWNVYEVLEGCYGIPRVYFKGTQSEYCITVMDMLGPSLWDLWKSQSGLMDKHMVICIAIEGIYILKEFHSRGYVHGDIKPDNFCLGQTNTPQANKLFLVDFGLAARWLDIRTNSHVVYDQQPFRYRGTMRYASVHVQLGRTPSRRDDLESFVYMLILLLQGRLPWQDHNAPDPVEHKGFNECKIKREISLDTLCRTCPKPFKQFAQNVFSLKFDEEPEYTKYISLLNVLISSSPDIVRPINIETAQTVYIHILQNLLVGDKRGAIEMDDNEDEQRTKKVRSGVPEAQWIILFDDRPPMEQRYFYDVETVNVDQHIEQGKKDGLFISNVASCLNLWTFILDKQTGFTDQVYLISSTFLDMHWIMKQWDDNYYITALAGADDGGSFVVMSKGTPYLEQEYRLMEYFPYTWIQRQWDAGFSITSMATQENTWAIIMSKGAEFSDQVVELDFLYPSEGVHKRWEAYYSITSIAATNDQTAIIFSAPTQKPSNTNTQGILRSLTFPYQRIEECRNNNRYVISLCYGRSNV</sequence>
<dbReference type="GO" id="GO:0005634">
    <property type="term" value="C:nucleus"/>
    <property type="evidence" value="ECO:0000318"/>
    <property type="project" value="GO_Central"/>
</dbReference>
<dbReference type="InterPro" id="IPR050235">
    <property type="entry name" value="CK1_Ser-Thr_kinase"/>
</dbReference>
<evidence type="ECO:0000256" key="3">
    <source>
        <dbReference type="ARBA" id="ARBA00022679"/>
    </source>
</evidence>
<evidence type="ECO:0000256" key="7">
    <source>
        <dbReference type="PROSITE-ProRule" id="PRU10141"/>
    </source>
</evidence>
<dbReference type="InterPro" id="IPR017441">
    <property type="entry name" value="Protein_kinase_ATP_BS"/>
</dbReference>
<keyword evidence="4 7" id="KW-0547">Nucleotide-binding</keyword>
<dbReference type="EMBL" id="KI630717">
    <property type="protein sequence ID" value="EYU34156.1"/>
    <property type="molecule type" value="Genomic_DNA"/>
</dbReference>
<gene>
    <name evidence="9" type="ORF">MIMGU_mgv1a003255mg</name>
</gene>
<evidence type="ECO:0000256" key="1">
    <source>
        <dbReference type="ARBA" id="ARBA00005926"/>
    </source>
</evidence>
<dbReference type="EC" id="2.7.11.1" evidence="2"/>
<evidence type="ECO:0000313" key="10">
    <source>
        <dbReference type="Proteomes" id="UP000030748"/>
    </source>
</evidence>
<dbReference type="Gene3D" id="1.10.510.10">
    <property type="entry name" value="Transferase(Phosphotransferase) domain 1"/>
    <property type="match status" value="1"/>
</dbReference>
<name>A0A022R1K6_ERYGU</name>
<dbReference type="Pfam" id="PF24289">
    <property type="entry name" value="DUF7477"/>
    <property type="match status" value="1"/>
</dbReference>
<evidence type="ECO:0000256" key="6">
    <source>
        <dbReference type="ARBA" id="ARBA00022840"/>
    </source>
</evidence>
<dbReference type="InterPro" id="IPR011009">
    <property type="entry name" value="Kinase-like_dom_sf"/>
</dbReference>
<evidence type="ECO:0000259" key="8">
    <source>
        <dbReference type="PROSITE" id="PS50011"/>
    </source>
</evidence>
<dbReference type="GO" id="GO:0005737">
    <property type="term" value="C:cytoplasm"/>
    <property type="evidence" value="ECO:0000318"/>
    <property type="project" value="GO_Central"/>
</dbReference>
<dbReference type="GO" id="GO:0004674">
    <property type="term" value="F:protein serine/threonine kinase activity"/>
    <property type="evidence" value="ECO:0000318"/>
    <property type="project" value="GO_Central"/>
</dbReference>
<dbReference type="GO" id="GO:0006897">
    <property type="term" value="P:endocytosis"/>
    <property type="evidence" value="ECO:0000318"/>
    <property type="project" value="GO_Central"/>
</dbReference>
<keyword evidence="3" id="KW-0808">Transferase</keyword>
<dbReference type="SUPFAM" id="SSF56112">
    <property type="entry name" value="Protein kinase-like (PK-like)"/>
    <property type="match status" value="1"/>
</dbReference>